<dbReference type="InterPro" id="IPR050072">
    <property type="entry name" value="Peptidase_M20A"/>
</dbReference>
<dbReference type="InterPro" id="IPR012166">
    <property type="entry name" value="Uncharacterised_RocB"/>
</dbReference>
<keyword evidence="1" id="KW-0378">Hydrolase</keyword>
<dbReference type="Gene3D" id="3.40.630.10">
    <property type="entry name" value="Zn peptidases"/>
    <property type="match status" value="1"/>
</dbReference>
<dbReference type="SUPFAM" id="SSF53187">
    <property type="entry name" value="Zn-dependent exopeptidases"/>
    <property type="match status" value="1"/>
</dbReference>
<dbReference type="PIRSF" id="PIRSF010386">
    <property type="entry name" value="RocB"/>
    <property type="match status" value="1"/>
</dbReference>
<dbReference type="InterPro" id="IPR002933">
    <property type="entry name" value="Peptidase_M20"/>
</dbReference>
<name>A0A7X2S320_9BACI</name>
<dbReference type="Proteomes" id="UP000434639">
    <property type="component" value="Unassembled WGS sequence"/>
</dbReference>
<proteinExistence type="predicted"/>
<dbReference type="EMBL" id="WMIB01000001">
    <property type="protein sequence ID" value="MTH52301.1"/>
    <property type="molecule type" value="Genomic_DNA"/>
</dbReference>
<dbReference type="GO" id="GO:0016787">
    <property type="term" value="F:hydrolase activity"/>
    <property type="evidence" value="ECO:0007669"/>
    <property type="project" value="UniProtKB-KW"/>
</dbReference>
<dbReference type="AlphaFoldDB" id="A0A7X2S320"/>
<keyword evidence="2" id="KW-1185">Reference proteome</keyword>
<gene>
    <name evidence="1" type="ORF">GKZ89_02700</name>
</gene>
<reference evidence="1 2" key="1">
    <citation type="journal article" date="2017" name="Int. J. Syst. Evol. Microbiol.">
        <title>Bacillus mangrovi sp. nov., isolated from a sediment sample from a mangrove forest.</title>
        <authorList>
            <person name="Gupta V."/>
            <person name="Singh P.K."/>
            <person name="Korpole S."/>
            <person name="Tanuku N.R.S."/>
            <person name="Pinnaka A.K."/>
        </authorList>
    </citation>
    <scope>NUCLEOTIDE SEQUENCE [LARGE SCALE GENOMIC DNA]</scope>
    <source>
        <strain evidence="1 2">KCTC 33872</strain>
    </source>
</reference>
<dbReference type="Pfam" id="PF01546">
    <property type="entry name" value="Peptidase_M20"/>
    <property type="match status" value="1"/>
</dbReference>
<evidence type="ECO:0000313" key="2">
    <source>
        <dbReference type="Proteomes" id="UP000434639"/>
    </source>
</evidence>
<evidence type="ECO:0000313" key="1">
    <source>
        <dbReference type="EMBL" id="MTH52301.1"/>
    </source>
</evidence>
<comment type="caution">
    <text evidence="1">The sequence shown here is derived from an EMBL/GenBank/DDBJ whole genome shotgun (WGS) entry which is preliminary data.</text>
</comment>
<organism evidence="1 2">
    <name type="scientific">Metabacillus mangrovi</name>
    <dbReference type="NCBI Taxonomy" id="1491830"/>
    <lineage>
        <taxon>Bacteria</taxon>
        <taxon>Bacillati</taxon>
        <taxon>Bacillota</taxon>
        <taxon>Bacilli</taxon>
        <taxon>Bacillales</taxon>
        <taxon>Bacillaceae</taxon>
        <taxon>Metabacillus</taxon>
    </lineage>
</organism>
<protein>
    <submittedName>
        <fullName evidence="1">M20/M25/M40 family metallo-hydrolase</fullName>
    </submittedName>
</protein>
<accession>A0A7X2S320</accession>
<dbReference type="OrthoDB" id="9815360at2"/>
<sequence length="554" mass="62420">MESEGRWESLNTNWQTKKELTDLLSKLVEFESITGSPGEAAFPEYIQYVLNQTDYFKEHPEYLSLHPISDGRRFLTAFVKGNSNKTLVLLSHFDTVDVRDYGELRHLAFRPHELTDLLQEKKEWLPDQAKQDLESGDWLFGRGTMDMKAGLAVQIGLLSKAMEETFDGNLLLLAVPDEEANSEGMLGAVHVLSDLKKSYGLEYTACINCEPMFTKYPNDPDYYLYTGSIGKVLAGFLCYGKETHVGEPFSGLNANLMVSKLNEQLELNGEFCEIAEGEVTPPPTSLYQKDLKEEYSVQIPHISVSLFNVLTMQRPISSLHQLLLNSAKAAAKEAENHYIKRAESFSEKVPYIPEPFSINVLSFEELFKLAVEKAGEQEVERRIANLETEAAGDTDGRQHSIRIAAELAGLCKEQAPMIVLFYGPPFYPAVSSNEDPLIRHIANHVSGLAMDKHGISLKRQVYFQGLSDLSFLQLNDSKESLAKLTESMPVYNRGYSLPAKEIKELNMPVINIGPMGRDAHQWTERLFLPYSFEQLPELLESAVKEFFKYGVGTE</sequence>
<dbReference type="PANTHER" id="PTHR43808">
    <property type="entry name" value="ACETYLORNITHINE DEACETYLASE"/>
    <property type="match status" value="1"/>
</dbReference>
<dbReference type="PANTHER" id="PTHR43808:SF27">
    <property type="entry name" value="PROTEIN ROCB"/>
    <property type="match status" value="1"/>
</dbReference>